<evidence type="ECO:0000313" key="8">
    <source>
        <dbReference type="EMBL" id="PNR39942.1"/>
    </source>
</evidence>
<dbReference type="UniPathway" id="UPA00378"/>
<dbReference type="EnsemblPlants" id="Pp3c15_25421V3.1">
    <property type="protein sequence ID" value="PAC:32927800.CDS.1"/>
    <property type="gene ID" value="Pp3c15_25421"/>
</dbReference>
<keyword evidence="10" id="KW-1185">Reference proteome</keyword>
<keyword evidence="3 7" id="KW-0812">Transmembrane</keyword>
<dbReference type="EMBL" id="ABEU02000015">
    <property type="protein sequence ID" value="PNR39942.1"/>
    <property type="molecule type" value="Genomic_DNA"/>
</dbReference>
<evidence type="ECO:0000256" key="4">
    <source>
        <dbReference type="ARBA" id="ARBA00022824"/>
    </source>
</evidence>
<evidence type="ECO:0000256" key="5">
    <source>
        <dbReference type="ARBA" id="ARBA00022989"/>
    </source>
</evidence>
<evidence type="ECO:0000256" key="3">
    <source>
        <dbReference type="ARBA" id="ARBA00022692"/>
    </source>
</evidence>
<protein>
    <recommendedName>
        <fullName evidence="7">Dolichol-phosphate mannosyltransferase subunit 3</fullName>
    </recommendedName>
</protein>
<reference evidence="8 10" key="2">
    <citation type="journal article" date="2018" name="Plant J.">
        <title>The Physcomitrella patens chromosome-scale assembly reveals moss genome structure and evolution.</title>
        <authorList>
            <person name="Lang D."/>
            <person name="Ullrich K.K."/>
            <person name="Murat F."/>
            <person name="Fuchs J."/>
            <person name="Jenkins J."/>
            <person name="Haas F.B."/>
            <person name="Piednoel M."/>
            <person name="Gundlach H."/>
            <person name="Van Bel M."/>
            <person name="Meyberg R."/>
            <person name="Vives C."/>
            <person name="Morata J."/>
            <person name="Symeonidi A."/>
            <person name="Hiss M."/>
            <person name="Muchero W."/>
            <person name="Kamisugi Y."/>
            <person name="Saleh O."/>
            <person name="Blanc G."/>
            <person name="Decker E.L."/>
            <person name="van Gessel N."/>
            <person name="Grimwood J."/>
            <person name="Hayes R.D."/>
            <person name="Graham S.W."/>
            <person name="Gunter L.E."/>
            <person name="McDaniel S.F."/>
            <person name="Hoernstein S.N.W."/>
            <person name="Larsson A."/>
            <person name="Li F.W."/>
            <person name="Perroud P.F."/>
            <person name="Phillips J."/>
            <person name="Ranjan P."/>
            <person name="Rokshar D.S."/>
            <person name="Rothfels C.J."/>
            <person name="Schneider L."/>
            <person name="Shu S."/>
            <person name="Stevenson D.W."/>
            <person name="Thummler F."/>
            <person name="Tillich M."/>
            <person name="Villarreal Aguilar J.C."/>
            <person name="Widiez T."/>
            <person name="Wong G.K."/>
            <person name="Wymore A."/>
            <person name="Zhang Y."/>
            <person name="Zimmer A.D."/>
            <person name="Quatrano R.S."/>
            <person name="Mayer K.F.X."/>
            <person name="Goodstein D."/>
            <person name="Casacuberta J.M."/>
            <person name="Vandepoele K."/>
            <person name="Reski R."/>
            <person name="Cuming A.C."/>
            <person name="Tuskan G.A."/>
            <person name="Maumus F."/>
            <person name="Salse J."/>
            <person name="Schmutz J."/>
            <person name="Rensing S.A."/>
        </authorList>
    </citation>
    <scope>NUCLEOTIDE SEQUENCE [LARGE SCALE GENOMIC DNA]</scope>
    <source>
        <strain evidence="9 10">cv. Gransden 2004</strain>
    </source>
</reference>
<dbReference type="Proteomes" id="UP000006727">
    <property type="component" value="Chromosome 15"/>
</dbReference>
<dbReference type="Gramene" id="Pp3c15_25421V3.1">
    <property type="protein sequence ID" value="PAC:32927800.CDS.1"/>
    <property type="gene ID" value="Pp3c15_25421"/>
</dbReference>
<comment type="subcellular location">
    <subcellularLocation>
        <location evidence="1 7">Endoplasmic reticulum membrane</location>
        <topology evidence="1 7">Multi-pass membrane protein</topology>
    </subcellularLocation>
</comment>
<name>A0A2K1JEJ2_PHYPA</name>
<evidence type="ECO:0000256" key="1">
    <source>
        <dbReference type="ARBA" id="ARBA00004477"/>
    </source>
</evidence>
<comment type="caution">
    <text evidence="7">Lacks conserved residue(s) required for the propagation of feature annotation.</text>
</comment>
<comment type="subunit">
    <text evidence="7">Component of the dolichol-phosphate mannose (DPM) synthase complex.</text>
</comment>
<gene>
    <name evidence="8" type="ORF">PHYPA_020222</name>
</gene>
<comment type="function">
    <text evidence="7">Stabilizer subunit of the dolichol-phosphate mannose (DPM) synthase complex; tethers catalytic subunit to the ER.</text>
</comment>
<reference evidence="9" key="3">
    <citation type="submission" date="2020-12" db="UniProtKB">
        <authorList>
            <consortium name="EnsemblPlants"/>
        </authorList>
    </citation>
    <scope>IDENTIFICATION</scope>
</reference>
<dbReference type="PANTHER" id="PTHR16433">
    <property type="entry name" value="DOLICHOL-PHOSPHATE MANNOSYLTRANSFERASE SUBUNIT 3"/>
    <property type="match status" value="1"/>
</dbReference>
<reference evidence="8 10" key="1">
    <citation type="journal article" date="2008" name="Science">
        <title>The Physcomitrella genome reveals evolutionary insights into the conquest of land by plants.</title>
        <authorList>
            <person name="Rensing S."/>
            <person name="Lang D."/>
            <person name="Zimmer A."/>
            <person name="Terry A."/>
            <person name="Salamov A."/>
            <person name="Shapiro H."/>
            <person name="Nishiyama T."/>
            <person name="Perroud P.-F."/>
            <person name="Lindquist E."/>
            <person name="Kamisugi Y."/>
            <person name="Tanahashi T."/>
            <person name="Sakakibara K."/>
            <person name="Fujita T."/>
            <person name="Oishi K."/>
            <person name="Shin-I T."/>
            <person name="Kuroki Y."/>
            <person name="Toyoda A."/>
            <person name="Suzuki Y."/>
            <person name="Hashimoto A."/>
            <person name="Yamaguchi K."/>
            <person name="Sugano A."/>
            <person name="Kohara Y."/>
            <person name="Fujiyama A."/>
            <person name="Anterola A."/>
            <person name="Aoki S."/>
            <person name="Ashton N."/>
            <person name="Barbazuk W.B."/>
            <person name="Barker E."/>
            <person name="Bennetzen J."/>
            <person name="Bezanilla M."/>
            <person name="Blankenship R."/>
            <person name="Cho S.H."/>
            <person name="Dutcher S."/>
            <person name="Estelle M."/>
            <person name="Fawcett J.A."/>
            <person name="Gundlach H."/>
            <person name="Hanada K."/>
            <person name="Heyl A."/>
            <person name="Hicks K.A."/>
            <person name="Hugh J."/>
            <person name="Lohr M."/>
            <person name="Mayer K."/>
            <person name="Melkozernov A."/>
            <person name="Murata T."/>
            <person name="Nelson D."/>
            <person name="Pils B."/>
            <person name="Prigge M."/>
            <person name="Reiss B."/>
            <person name="Renner T."/>
            <person name="Rombauts S."/>
            <person name="Rushton P."/>
            <person name="Sanderfoot A."/>
            <person name="Schween G."/>
            <person name="Shiu S.-H."/>
            <person name="Stueber K."/>
            <person name="Theodoulou F.L."/>
            <person name="Tu H."/>
            <person name="Van de Peer Y."/>
            <person name="Verrier P.J."/>
            <person name="Waters E."/>
            <person name="Wood A."/>
            <person name="Yang L."/>
            <person name="Cove D."/>
            <person name="Cuming A."/>
            <person name="Hasebe M."/>
            <person name="Lucas S."/>
            <person name="Mishler D.B."/>
            <person name="Reski R."/>
            <person name="Grigoriev I."/>
            <person name="Quatrano R.S."/>
            <person name="Boore J.L."/>
        </authorList>
    </citation>
    <scope>NUCLEOTIDE SEQUENCE [LARGE SCALE GENOMIC DNA]</scope>
    <source>
        <strain evidence="9 10">cv. Gransden 2004</strain>
    </source>
</reference>
<dbReference type="STRING" id="3218.A0A2K1JEJ2"/>
<keyword evidence="4 7" id="KW-0256">Endoplasmic reticulum</keyword>
<organism evidence="8">
    <name type="scientific">Physcomitrium patens</name>
    <name type="common">Spreading-leaved earth moss</name>
    <name type="synonym">Physcomitrella patens</name>
    <dbReference type="NCBI Taxonomy" id="3218"/>
    <lineage>
        <taxon>Eukaryota</taxon>
        <taxon>Viridiplantae</taxon>
        <taxon>Streptophyta</taxon>
        <taxon>Embryophyta</taxon>
        <taxon>Bryophyta</taxon>
        <taxon>Bryophytina</taxon>
        <taxon>Bryopsida</taxon>
        <taxon>Funariidae</taxon>
        <taxon>Funariales</taxon>
        <taxon>Funariaceae</taxon>
        <taxon>Physcomitrium</taxon>
    </lineage>
</organism>
<dbReference type="Pfam" id="PF08285">
    <property type="entry name" value="DPM3"/>
    <property type="match status" value="1"/>
</dbReference>
<evidence type="ECO:0000313" key="10">
    <source>
        <dbReference type="Proteomes" id="UP000006727"/>
    </source>
</evidence>
<dbReference type="AlphaFoldDB" id="A0A2K1JEJ2"/>
<proteinExistence type="inferred from homology"/>
<dbReference type="FunCoup" id="A0A2K1JEJ2">
    <property type="interactions" value="1248"/>
</dbReference>
<dbReference type="InParanoid" id="A0A2K1JEJ2"/>
<evidence type="ECO:0000256" key="7">
    <source>
        <dbReference type="RuleBase" id="RU365085"/>
    </source>
</evidence>
<comment type="pathway">
    <text evidence="7">Protein modification; protein glycosylation.</text>
</comment>
<sequence length="88" mass="10068">MKLVWKICSIFTAVVVVWILLLLAKDLASSVHLIVPYISMFVIMSLGCCRLGVLSYGMMVFRFCVEEEILLQKDIEEQKHFSRSVVLS</sequence>
<feature type="transmembrane region" description="Helical" evidence="7">
    <location>
        <begin position="34"/>
        <end position="53"/>
    </location>
</feature>
<dbReference type="GO" id="GO:0005789">
    <property type="term" value="C:endoplasmic reticulum membrane"/>
    <property type="evidence" value="ECO:0000318"/>
    <property type="project" value="GO_Central"/>
</dbReference>
<keyword evidence="5 7" id="KW-1133">Transmembrane helix</keyword>
<accession>A0A2K1JEJ2</accession>
<dbReference type="GO" id="GO:0033185">
    <property type="term" value="C:dolichol-phosphate-mannose synthase complex"/>
    <property type="evidence" value="ECO:0000318"/>
    <property type="project" value="GO_Central"/>
</dbReference>
<evidence type="ECO:0000256" key="6">
    <source>
        <dbReference type="ARBA" id="ARBA00023136"/>
    </source>
</evidence>
<comment type="similarity">
    <text evidence="2 7">Belongs to the DPM3 family.</text>
</comment>
<dbReference type="InterPro" id="IPR013174">
    <property type="entry name" value="DPM3"/>
</dbReference>
<dbReference type="PANTHER" id="PTHR16433:SF0">
    <property type="entry name" value="DOLICHOL-PHOSPHATE MANNOSYLTRANSFERASE SUBUNIT 3"/>
    <property type="match status" value="1"/>
</dbReference>
<evidence type="ECO:0000256" key="2">
    <source>
        <dbReference type="ARBA" id="ARBA00010430"/>
    </source>
</evidence>
<evidence type="ECO:0000313" key="9">
    <source>
        <dbReference type="EnsemblPlants" id="PAC:32927800.CDS.1"/>
    </source>
</evidence>
<keyword evidence="6 7" id="KW-0472">Membrane</keyword>